<dbReference type="SMART" id="SM00421">
    <property type="entry name" value="HTH_LUXR"/>
    <property type="match status" value="1"/>
</dbReference>
<dbReference type="Pfam" id="PF00196">
    <property type="entry name" value="GerE"/>
    <property type="match status" value="1"/>
</dbReference>
<feature type="domain" description="HTH luxR-type" evidence="2">
    <location>
        <begin position="112"/>
        <end position="169"/>
    </location>
</feature>
<evidence type="ECO:0000259" key="2">
    <source>
        <dbReference type="SMART" id="SM00421"/>
    </source>
</evidence>
<dbReference type="OrthoDB" id="3171335at2"/>
<sequence>MTVIADHVQQHHSSVRNGGNRPALASAGAAGDGRDARRRAEATRRRQEALARLAQRRMPLPGMPLPGDVDAPGHRTDGARGRAHMTLVTSAGRSESAGVHCSCGLEQADMERPSLTTREVEVLRTWLMVDSKPAVAEELYISLGTVNTHLTRIRAKYSDVGRAAPTKAALVARAVQDGLIALDEL</sequence>
<dbReference type="InterPro" id="IPR016032">
    <property type="entry name" value="Sig_transdc_resp-reg_C-effctor"/>
</dbReference>
<dbReference type="SUPFAM" id="SSF46894">
    <property type="entry name" value="C-terminal effector domain of the bipartite response regulators"/>
    <property type="match status" value="1"/>
</dbReference>
<evidence type="ECO:0000313" key="3">
    <source>
        <dbReference type="EMBL" id="AZG44236.1"/>
    </source>
</evidence>
<name>A0A3G8JGP1_9ACTN</name>
<dbReference type="InterPro" id="IPR036388">
    <property type="entry name" value="WH-like_DNA-bd_sf"/>
</dbReference>
<dbReference type="RefSeq" id="WP_124707149.1">
    <property type="nucleotide sequence ID" value="NZ_CP033972.1"/>
</dbReference>
<accession>A0A3G8JGP1</accession>
<keyword evidence="4" id="KW-1185">Reference proteome</keyword>
<evidence type="ECO:0000256" key="1">
    <source>
        <dbReference type="SAM" id="MobiDB-lite"/>
    </source>
</evidence>
<dbReference type="EMBL" id="CP033972">
    <property type="protein sequence ID" value="AZG44236.1"/>
    <property type="molecule type" value="Genomic_DNA"/>
</dbReference>
<dbReference type="Proteomes" id="UP000271469">
    <property type="component" value="Chromosome"/>
</dbReference>
<proteinExistence type="predicted"/>
<dbReference type="GO" id="GO:0003677">
    <property type="term" value="F:DNA binding"/>
    <property type="evidence" value="ECO:0007669"/>
    <property type="project" value="InterPro"/>
</dbReference>
<dbReference type="InterPro" id="IPR000792">
    <property type="entry name" value="Tscrpt_reg_LuxR_C"/>
</dbReference>
<dbReference type="AlphaFoldDB" id="A0A3G8JGP1"/>
<evidence type="ECO:0000313" key="4">
    <source>
        <dbReference type="Proteomes" id="UP000271469"/>
    </source>
</evidence>
<dbReference type="Gene3D" id="1.10.10.10">
    <property type="entry name" value="Winged helix-like DNA-binding domain superfamily/Winged helix DNA-binding domain"/>
    <property type="match status" value="1"/>
</dbReference>
<organism evidence="3 4">
    <name type="scientific">Gordonia insulae</name>
    <dbReference type="NCBI Taxonomy" id="2420509"/>
    <lineage>
        <taxon>Bacteria</taxon>
        <taxon>Bacillati</taxon>
        <taxon>Actinomycetota</taxon>
        <taxon>Actinomycetes</taxon>
        <taxon>Mycobacteriales</taxon>
        <taxon>Gordoniaceae</taxon>
        <taxon>Gordonia</taxon>
    </lineage>
</organism>
<protein>
    <recommendedName>
        <fullName evidence="2">HTH luxR-type domain-containing protein</fullName>
    </recommendedName>
</protein>
<gene>
    <name evidence="3" type="ORF">D7316_00820</name>
</gene>
<feature type="region of interest" description="Disordered" evidence="1">
    <location>
        <begin position="1"/>
        <end position="46"/>
    </location>
</feature>
<reference evidence="3 4" key="1">
    <citation type="submission" date="2018-11" db="EMBL/GenBank/DDBJ databases">
        <title>Gordonia insulae sp. nov., isolated from an island soil.</title>
        <authorList>
            <person name="Kim Y.S."/>
            <person name="Kim S.B."/>
        </authorList>
    </citation>
    <scope>NUCLEOTIDE SEQUENCE [LARGE SCALE GENOMIC DNA]</scope>
    <source>
        <strain evidence="3 4">MMS17-SY073</strain>
    </source>
</reference>
<dbReference type="GO" id="GO:0006355">
    <property type="term" value="P:regulation of DNA-templated transcription"/>
    <property type="evidence" value="ECO:0007669"/>
    <property type="project" value="InterPro"/>
</dbReference>
<feature type="compositionally biased region" description="Basic and acidic residues" evidence="1">
    <location>
        <begin position="32"/>
        <end position="46"/>
    </location>
</feature>
<dbReference type="KEGG" id="gom:D7316_00820"/>